<dbReference type="SUPFAM" id="SSF47240">
    <property type="entry name" value="Ferritin-like"/>
    <property type="match status" value="1"/>
</dbReference>
<dbReference type="STRING" id="767434.Fraau_0209"/>
<dbReference type="AlphaFoldDB" id="H8L1H8"/>
<accession>H8L1H8</accession>
<keyword evidence="2" id="KW-1185">Reference proteome</keyword>
<dbReference type="HOGENOM" id="CLU_061539_0_0_6"/>
<dbReference type="eggNOG" id="COG1633">
    <property type="taxonomic scope" value="Bacteria"/>
</dbReference>
<reference evidence="1" key="1">
    <citation type="submission" date="2012-02" db="EMBL/GenBank/DDBJ databases">
        <title>The complete genome of Frateuria aurantia DSM 6220.</title>
        <authorList>
            <consortium name="US DOE Joint Genome Institute (JGI-PGF)"/>
            <person name="Lucas S."/>
            <person name="Copeland A."/>
            <person name="Lapidus A."/>
            <person name="Glavina del Rio T."/>
            <person name="Dalin E."/>
            <person name="Tice H."/>
            <person name="Bruce D."/>
            <person name="Goodwin L."/>
            <person name="Pitluck S."/>
            <person name="Peters L."/>
            <person name="Ovchinnikova G."/>
            <person name="Teshima H."/>
            <person name="Kyrpides N."/>
            <person name="Mavromatis K."/>
            <person name="Ivanova N."/>
            <person name="Brettin T."/>
            <person name="Detter J.C."/>
            <person name="Han C."/>
            <person name="Larimer F."/>
            <person name="Land M."/>
            <person name="Hauser L."/>
            <person name="Markowitz V."/>
            <person name="Cheng J.-F."/>
            <person name="Hugenholtz P."/>
            <person name="Woyke T."/>
            <person name="Wu D."/>
            <person name="Brambilla E."/>
            <person name="Klenk H.-P."/>
            <person name="Eisen J.A."/>
        </authorList>
    </citation>
    <scope>NUCLEOTIDE SEQUENCE</scope>
    <source>
        <strain evidence="1">DSM 6220</strain>
    </source>
</reference>
<name>H8L1H8_FRAAD</name>
<dbReference type="EMBL" id="CP003350">
    <property type="protein sequence ID" value="AFC84706.1"/>
    <property type="molecule type" value="Genomic_DNA"/>
</dbReference>
<dbReference type="KEGG" id="fau:Fraau_0209"/>
<evidence type="ECO:0000313" key="2">
    <source>
        <dbReference type="Proteomes" id="UP000005234"/>
    </source>
</evidence>
<sequence>MDHMVDVFDTEAMVPGFTAPVLPSGPFDPAAVEAADKVSRYWTSDTPGPFKIGSETHKHELCRMFRETFNPYRPSVLEWPKLAPEELARITALPIWDIAVETEGKARLRMAAYAKTVADKDMRLALALNAWEENRHKEVLSKMVTHYGIPLVKEPPYIYPTDAEWAYMVTGYSECIDSFFAFGLFKVAQRSGLFPQELIDTFEPVMQEECRHILLFANWVAWHRKNMPWWRRIGFEFKVFRVYCFLGWERIGLARSLDGDGNERTQDNNFTVNGAQSMTADDLSLPELLQLCLDEDEHRFSGYDKRLLRPTTAPTLARFALKFMKKKKKA</sequence>
<proteinExistence type="predicted"/>
<dbReference type="InterPro" id="IPR009078">
    <property type="entry name" value="Ferritin-like_SF"/>
</dbReference>
<evidence type="ECO:0000313" key="1">
    <source>
        <dbReference type="EMBL" id="AFC84706.1"/>
    </source>
</evidence>
<evidence type="ECO:0008006" key="3">
    <source>
        <dbReference type="Google" id="ProtNLM"/>
    </source>
</evidence>
<dbReference type="Proteomes" id="UP000005234">
    <property type="component" value="Chromosome"/>
</dbReference>
<organism evidence="1 2">
    <name type="scientific">Frateuria aurantia (strain ATCC 33424 / DSM 6220 / KCTC 2777 / LMG 1558 / NBRC 3245 / NCIMB 13370)</name>
    <name type="common">Acetobacter aurantius</name>
    <dbReference type="NCBI Taxonomy" id="767434"/>
    <lineage>
        <taxon>Bacteria</taxon>
        <taxon>Pseudomonadati</taxon>
        <taxon>Pseudomonadota</taxon>
        <taxon>Gammaproteobacteria</taxon>
        <taxon>Lysobacterales</taxon>
        <taxon>Rhodanobacteraceae</taxon>
        <taxon>Frateuria</taxon>
    </lineage>
</organism>
<protein>
    <recommendedName>
        <fullName evidence="3">Ferritin-like domain-containing protein</fullName>
    </recommendedName>
</protein>
<gene>
    <name evidence="1" type="ordered locus">Fraau_0209</name>
</gene>